<keyword evidence="7" id="KW-0812">Transmembrane</keyword>
<dbReference type="InterPro" id="IPR050131">
    <property type="entry name" value="Peptidase_S8_subtilisin-like"/>
</dbReference>
<feature type="domain" description="Peptidase S8/S53" evidence="9">
    <location>
        <begin position="64"/>
        <end position="307"/>
    </location>
</feature>
<feature type="chain" id="PRO_5030709698" evidence="8">
    <location>
        <begin position="24"/>
        <end position="418"/>
    </location>
</feature>
<dbReference type="PANTHER" id="PTHR43806:SF11">
    <property type="entry name" value="CEREVISIN-RELATED"/>
    <property type="match status" value="1"/>
</dbReference>
<proteinExistence type="inferred from homology"/>
<reference evidence="11 12" key="1">
    <citation type="submission" date="2020-08" db="EMBL/GenBank/DDBJ databases">
        <title>Sequencing the genomes of 1000 actinobacteria strains.</title>
        <authorList>
            <person name="Klenk H.-P."/>
        </authorList>
    </citation>
    <scope>NUCLEOTIDE SEQUENCE [LARGE SCALE GENOMIC DNA]</scope>
    <source>
        <strain evidence="11 12">DSM 43150</strain>
    </source>
</reference>
<gene>
    <name evidence="10" type="ORF">Alo02nite_31520</name>
    <name evidence="11" type="ORF">BJ964_003476</name>
</gene>
<name>A0A7W7HF10_9ACTN</name>
<keyword evidence="7" id="KW-1133">Transmembrane helix</keyword>
<evidence type="ECO:0000313" key="11">
    <source>
        <dbReference type="EMBL" id="MBB4749315.1"/>
    </source>
</evidence>
<keyword evidence="2 11" id="KW-0645">Protease</keyword>
<dbReference type="SUPFAM" id="SSF52743">
    <property type="entry name" value="Subtilisin-like"/>
    <property type="match status" value="1"/>
</dbReference>
<evidence type="ECO:0000256" key="7">
    <source>
        <dbReference type="SAM" id="Phobius"/>
    </source>
</evidence>
<keyword evidence="8" id="KW-0732">Signal</keyword>
<dbReference type="GO" id="GO:0006508">
    <property type="term" value="P:proteolysis"/>
    <property type="evidence" value="ECO:0007669"/>
    <property type="project" value="UniProtKB-KW"/>
</dbReference>
<dbReference type="PROSITE" id="PS51892">
    <property type="entry name" value="SUBTILASE"/>
    <property type="match status" value="1"/>
</dbReference>
<dbReference type="Proteomes" id="UP000590511">
    <property type="component" value="Unassembled WGS sequence"/>
</dbReference>
<evidence type="ECO:0000313" key="12">
    <source>
        <dbReference type="Proteomes" id="UP000590511"/>
    </source>
</evidence>
<keyword evidence="3" id="KW-0378">Hydrolase</keyword>
<keyword evidence="13" id="KW-1185">Reference proteome</keyword>
<evidence type="ECO:0000256" key="6">
    <source>
        <dbReference type="SAM" id="MobiDB-lite"/>
    </source>
</evidence>
<dbReference type="InterPro" id="IPR000209">
    <property type="entry name" value="Peptidase_S8/S53_dom"/>
</dbReference>
<dbReference type="AlphaFoldDB" id="A0A7W7HF10"/>
<evidence type="ECO:0000256" key="3">
    <source>
        <dbReference type="ARBA" id="ARBA00022801"/>
    </source>
</evidence>
<keyword evidence="7" id="KW-0472">Membrane</keyword>
<evidence type="ECO:0000256" key="4">
    <source>
        <dbReference type="ARBA" id="ARBA00022825"/>
    </source>
</evidence>
<comment type="caution">
    <text evidence="11">The sequence shown here is derived from an EMBL/GenBank/DDBJ whole genome shotgun (WGS) entry which is preliminary data.</text>
</comment>
<evidence type="ECO:0000256" key="5">
    <source>
        <dbReference type="PROSITE-ProRule" id="PRU01240"/>
    </source>
</evidence>
<keyword evidence="4" id="KW-0720">Serine protease</keyword>
<evidence type="ECO:0000259" key="9">
    <source>
        <dbReference type="Pfam" id="PF00082"/>
    </source>
</evidence>
<dbReference type="Pfam" id="PF00082">
    <property type="entry name" value="Peptidase_S8"/>
    <property type="match status" value="1"/>
</dbReference>
<dbReference type="InterPro" id="IPR015500">
    <property type="entry name" value="Peptidase_S8_subtilisin-rel"/>
</dbReference>
<feature type="compositionally biased region" description="Pro residues" evidence="6">
    <location>
        <begin position="392"/>
        <end position="403"/>
    </location>
</feature>
<dbReference type="PRINTS" id="PR00723">
    <property type="entry name" value="SUBTILISIN"/>
</dbReference>
<dbReference type="RefSeq" id="WP_188121656.1">
    <property type="nucleotide sequence ID" value="NZ_BOMP01000041.1"/>
</dbReference>
<evidence type="ECO:0000256" key="2">
    <source>
        <dbReference type="ARBA" id="ARBA00022670"/>
    </source>
</evidence>
<dbReference type="GO" id="GO:0004252">
    <property type="term" value="F:serine-type endopeptidase activity"/>
    <property type="evidence" value="ECO:0007669"/>
    <property type="project" value="InterPro"/>
</dbReference>
<feature type="region of interest" description="Disordered" evidence="6">
    <location>
        <begin position="385"/>
        <end position="418"/>
    </location>
</feature>
<evidence type="ECO:0000256" key="8">
    <source>
        <dbReference type="SAM" id="SignalP"/>
    </source>
</evidence>
<reference evidence="10 13" key="2">
    <citation type="submission" date="2021-01" db="EMBL/GenBank/DDBJ databases">
        <title>Whole genome shotgun sequence of Actinoplanes lobatus NBRC 12513.</title>
        <authorList>
            <person name="Komaki H."/>
            <person name="Tamura T."/>
        </authorList>
    </citation>
    <scope>NUCLEOTIDE SEQUENCE [LARGE SCALE GENOMIC DNA]</scope>
    <source>
        <strain evidence="10 13">NBRC 12513</strain>
    </source>
</reference>
<organism evidence="11 12">
    <name type="scientific">Actinoplanes lobatus</name>
    <dbReference type="NCBI Taxonomy" id="113568"/>
    <lineage>
        <taxon>Bacteria</taxon>
        <taxon>Bacillati</taxon>
        <taxon>Actinomycetota</taxon>
        <taxon>Actinomycetes</taxon>
        <taxon>Micromonosporales</taxon>
        <taxon>Micromonosporaceae</taxon>
        <taxon>Actinoplanes</taxon>
    </lineage>
</organism>
<evidence type="ECO:0000313" key="10">
    <source>
        <dbReference type="EMBL" id="GIE40254.1"/>
    </source>
</evidence>
<comment type="similarity">
    <text evidence="1 5">Belongs to the peptidase S8 family.</text>
</comment>
<dbReference type="Proteomes" id="UP000631312">
    <property type="component" value="Unassembled WGS sequence"/>
</dbReference>
<dbReference type="InterPro" id="IPR036852">
    <property type="entry name" value="Peptidase_S8/S53_dom_sf"/>
</dbReference>
<dbReference type="PANTHER" id="PTHR43806">
    <property type="entry name" value="PEPTIDASE S8"/>
    <property type="match status" value="1"/>
</dbReference>
<dbReference type="EMBL" id="JACHNC010000001">
    <property type="protein sequence ID" value="MBB4749315.1"/>
    <property type="molecule type" value="Genomic_DNA"/>
</dbReference>
<evidence type="ECO:0000313" key="13">
    <source>
        <dbReference type="Proteomes" id="UP000631312"/>
    </source>
</evidence>
<dbReference type="Gene3D" id="3.40.50.200">
    <property type="entry name" value="Peptidase S8/S53 domain"/>
    <property type="match status" value="1"/>
</dbReference>
<protein>
    <submittedName>
        <fullName evidence="11">Subtilisin family serine protease</fullName>
    </submittedName>
</protein>
<evidence type="ECO:0000256" key="1">
    <source>
        <dbReference type="ARBA" id="ARBA00011073"/>
    </source>
</evidence>
<accession>A0A7W7HF10</accession>
<sequence length="418" mass="42023">MRTAALFLSIIVPILAAPVPAFAAPVPAFAAPGQNCAKPGRDQIDGSWPRAMLQADAVTPLENGAGITVAVLSTGVDAGQPQFGNRVLAGAGVIGAGRANQDCTGTGTQVAGVISGQRAGGDNDVAGLSPASRILPVRVMLDDPAGSEPTANSLAQGITVAVQNGADVVVVAEPVYDDDRDLEAAVATAAARNVVVVAAVGDLGGPDEPNPKPYPASYPNVLGVGAIDQTGRIWPDSQRGGFVDLVAPGVAVPTLQTGRGLVEVDGTAVAAGFVGAAAALTRARRPGLTAAETARHLVATASPAPTGPAFGAGVINPYAALTAQVVDTGARRLPALQAPPPSADATELQRRTIALTGAGIAAVLVLALLLAAAAVRRSRRRHWRPGLAPHLHSPPEPLEPGPPVMLLDAEPVESAPRR</sequence>
<feature type="signal peptide" evidence="8">
    <location>
        <begin position="1"/>
        <end position="23"/>
    </location>
</feature>
<dbReference type="EMBL" id="BOMP01000041">
    <property type="protein sequence ID" value="GIE40254.1"/>
    <property type="molecule type" value="Genomic_DNA"/>
</dbReference>
<feature type="transmembrane region" description="Helical" evidence="7">
    <location>
        <begin position="353"/>
        <end position="375"/>
    </location>
</feature>
<comment type="caution">
    <text evidence="5">Lacks conserved residue(s) required for the propagation of feature annotation.</text>
</comment>